<evidence type="ECO:0000313" key="1">
    <source>
        <dbReference type="EMBL" id="MDW2796551.1"/>
    </source>
</evidence>
<keyword evidence="2" id="KW-1185">Reference proteome</keyword>
<organism evidence="1 2">
    <name type="scientific">Clostridium boliviensis</name>
    <dbReference type="NCBI Taxonomy" id="318465"/>
    <lineage>
        <taxon>Bacteria</taxon>
        <taxon>Bacillati</taxon>
        <taxon>Bacillota</taxon>
        <taxon>Clostridia</taxon>
        <taxon>Eubacteriales</taxon>
        <taxon>Clostridiaceae</taxon>
        <taxon>Clostridium</taxon>
    </lineage>
</organism>
<reference evidence="1 2" key="1">
    <citation type="submission" date="2023-10" db="EMBL/GenBank/DDBJ databases">
        <title>A novel Glycoside Hydrolase 43-Like Enzyme from Clostrdium boliviensis is an Endo-xylanase, and a Candidate for Xylooligosaccharides Production from Different Xylan Substrates.</title>
        <authorList>
            <person name="Alvarez M.T."/>
            <person name="Rocabado-Villegas L.R."/>
            <person name="Salas-Veizaga D.M."/>
            <person name="Linares-Pasten J.A."/>
            <person name="Gudmundsdottir E.E."/>
            <person name="Hreggvidsson G.O."/>
            <person name="Adlercreutz P."/>
            <person name="Nordberg Karlsson E."/>
        </authorList>
    </citation>
    <scope>NUCLEOTIDE SEQUENCE [LARGE SCALE GENOMIC DNA]</scope>
    <source>
        <strain evidence="1 2">E-1</strain>
    </source>
</reference>
<evidence type="ECO:0000313" key="2">
    <source>
        <dbReference type="Proteomes" id="UP001276854"/>
    </source>
</evidence>
<sequence length="123" mass="14975">KYLSLMQGRRMNVAVAIRLSRDLEKASPENPQGTRFRKGQILRLWGWIHRPEERNRRGEPYGEWQFWLTADVDGGYIFRAEDIEEVYIWRDEWDRAGEYEEMVEKFRDAPWPVHHQKPDRENE</sequence>
<comment type="caution">
    <text evidence="1">The sequence shown here is derived from an EMBL/GenBank/DDBJ whole genome shotgun (WGS) entry which is preliminary data.</text>
</comment>
<protein>
    <submittedName>
        <fullName evidence="1">Uncharacterized protein</fullName>
    </submittedName>
</protein>
<dbReference type="EMBL" id="JAWONS010000088">
    <property type="protein sequence ID" value="MDW2796551.1"/>
    <property type="molecule type" value="Genomic_DNA"/>
</dbReference>
<gene>
    <name evidence="1" type="ORF">RZO55_03030</name>
</gene>
<feature type="non-terminal residue" evidence="1">
    <location>
        <position position="1"/>
    </location>
</feature>
<proteinExistence type="predicted"/>
<dbReference type="RefSeq" id="WP_318062816.1">
    <property type="nucleotide sequence ID" value="NZ_JAWONS010000088.1"/>
</dbReference>
<name>A0ABU4GFZ8_9CLOT</name>
<dbReference type="Proteomes" id="UP001276854">
    <property type="component" value="Unassembled WGS sequence"/>
</dbReference>
<accession>A0ABU4GFZ8</accession>